<evidence type="ECO:0000313" key="2">
    <source>
        <dbReference type="EMBL" id="MDU0368428.1"/>
    </source>
</evidence>
<dbReference type="InterPro" id="IPR011335">
    <property type="entry name" value="Restrct_endonuc-II-like"/>
</dbReference>
<comment type="caution">
    <text evidence="2">The sequence shown here is derived from an EMBL/GenBank/DDBJ whole genome shotgun (WGS) entry which is preliminary data.</text>
</comment>
<proteinExistence type="predicted"/>
<protein>
    <submittedName>
        <fullName evidence="2">DUF559 domain-containing protein</fullName>
    </submittedName>
</protein>
<organism evidence="2 3">
    <name type="scientific">Microbacterium galbum</name>
    <dbReference type="NCBI Taxonomy" id="3075994"/>
    <lineage>
        <taxon>Bacteria</taxon>
        <taxon>Bacillati</taxon>
        <taxon>Actinomycetota</taxon>
        <taxon>Actinomycetes</taxon>
        <taxon>Micrococcales</taxon>
        <taxon>Microbacteriaceae</taxon>
        <taxon>Microbacterium</taxon>
    </lineage>
</organism>
<feature type="domain" description="DUF559" evidence="1">
    <location>
        <begin position="199"/>
        <end position="272"/>
    </location>
</feature>
<dbReference type="SUPFAM" id="SSF52980">
    <property type="entry name" value="Restriction endonuclease-like"/>
    <property type="match status" value="1"/>
</dbReference>
<dbReference type="InterPro" id="IPR007569">
    <property type="entry name" value="DUF559"/>
</dbReference>
<name>A0ABU3TAN9_9MICO</name>
<dbReference type="Pfam" id="PF04480">
    <property type="entry name" value="DUF559"/>
    <property type="match status" value="1"/>
</dbReference>
<dbReference type="EMBL" id="JAWDIS010000003">
    <property type="protein sequence ID" value="MDU0368428.1"/>
    <property type="molecule type" value="Genomic_DNA"/>
</dbReference>
<accession>A0ABU3TAN9</accession>
<sequence>MHPPPVLRIADRVALLGGVARSTRLLDEGHSKHHLARAVEKGLLFRVQRNWVAVPGADPLLVAAARTGVVLSCVTAARRLKLWIAESPELPHVAYRGSGRVRGPAAVVHWQRPVVPRHPDALEDGVENVLMTVAACQPYERARTVWDSALNQRLIDVEVLRRLPWTGAARRLAHESSPWADSGLETIFIVRLRWLHLPVRLQIWIAGHRVDVLIGERLVVQIDGAHHVGAQRTSDIDHDAQLMLMGYHVIRVGYAQVMHQWEDVQERIMHAIAQGLHKA</sequence>
<evidence type="ECO:0000259" key="1">
    <source>
        <dbReference type="Pfam" id="PF04480"/>
    </source>
</evidence>
<keyword evidence="3" id="KW-1185">Reference proteome</keyword>
<dbReference type="Gene3D" id="3.40.960.10">
    <property type="entry name" value="VSR Endonuclease"/>
    <property type="match status" value="1"/>
</dbReference>
<reference evidence="2 3" key="1">
    <citation type="submission" date="2023-09" db="EMBL/GenBank/DDBJ databases">
        <title>Microbacterium fusihabitans sp. nov., Microbacterium phycihabitans sp. nov., and Microbacterium cervinum sp. nov., isolated from dried seaweeds of beach.</title>
        <authorList>
            <person name="Lee S.D."/>
        </authorList>
    </citation>
    <scope>NUCLEOTIDE SEQUENCE [LARGE SCALE GENOMIC DNA]</scope>
    <source>
        <strain evidence="2 3">KSW4-17</strain>
    </source>
</reference>
<dbReference type="RefSeq" id="WP_315995595.1">
    <property type="nucleotide sequence ID" value="NZ_JAWDIS010000003.1"/>
</dbReference>
<dbReference type="Proteomes" id="UP001263371">
    <property type="component" value="Unassembled WGS sequence"/>
</dbReference>
<gene>
    <name evidence="2" type="ORF">RWH45_14515</name>
</gene>
<evidence type="ECO:0000313" key="3">
    <source>
        <dbReference type="Proteomes" id="UP001263371"/>
    </source>
</evidence>